<dbReference type="EMBL" id="RJLN01000046">
    <property type="protein sequence ID" value="RNL97942.1"/>
    <property type="molecule type" value="Genomic_DNA"/>
</dbReference>
<organism evidence="1 2">
    <name type="scientific">Micromonospora solifontis</name>
    <dbReference type="NCBI Taxonomy" id="2487138"/>
    <lineage>
        <taxon>Bacteria</taxon>
        <taxon>Bacillati</taxon>
        <taxon>Actinomycetota</taxon>
        <taxon>Actinomycetes</taxon>
        <taxon>Micromonosporales</taxon>
        <taxon>Micromonosporaceae</taxon>
        <taxon>Micromonospora</taxon>
    </lineage>
</organism>
<gene>
    <name evidence="1" type="ORF">EFE23_17070</name>
</gene>
<comment type="caution">
    <text evidence="1">The sequence shown here is derived from an EMBL/GenBank/DDBJ whole genome shotgun (WGS) entry which is preliminary data.</text>
</comment>
<dbReference type="RefSeq" id="WP_123241927.1">
    <property type="nucleotide sequence ID" value="NZ_JAAHBY010000046.1"/>
</dbReference>
<reference evidence="1 2" key="1">
    <citation type="submission" date="2018-11" db="EMBL/GenBank/DDBJ databases">
        <title>Micromonospora sp. PPF5-17, a new actinomycetes isolated from a hot spring soil.</title>
        <authorList>
            <person name="Thawai C."/>
        </authorList>
    </citation>
    <scope>NUCLEOTIDE SEQUENCE [LARGE SCALE GENOMIC DNA]</scope>
    <source>
        <strain evidence="1 2">PPF5-17</strain>
    </source>
</reference>
<name>A0ABX9WDV6_9ACTN</name>
<keyword evidence="2" id="KW-1185">Reference proteome</keyword>
<evidence type="ECO:0000313" key="2">
    <source>
        <dbReference type="Proteomes" id="UP000280698"/>
    </source>
</evidence>
<protein>
    <submittedName>
        <fullName evidence="1">Uncharacterized protein</fullName>
    </submittedName>
</protein>
<evidence type="ECO:0000313" key="1">
    <source>
        <dbReference type="EMBL" id="RNL97942.1"/>
    </source>
</evidence>
<dbReference type="Proteomes" id="UP000280698">
    <property type="component" value="Unassembled WGS sequence"/>
</dbReference>
<accession>A0ABX9WDV6</accession>
<proteinExistence type="predicted"/>
<sequence>MCWATGGLWPSRSAAVWDLRTGKVTQLPVDGPGEAVNAAGWVVANGVVLRGGAAVELQVPGGQTGLAVAVSDTGLVVGHVRAGDAEVRNLGPRVWRC</sequence>